<reference evidence="1 2" key="1">
    <citation type="submission" date="2022-06" db="EMBL/GenBank/DDBJ databases">
        <title>Halogeometricum sp. a new haloarchaeum isolate from saline soil.</title>
        <authorList>
            <person name="Strakova D."/>
            <person name="Galisteo C."/>
            <person name="Sanchez-Porro C."/>
            <person name="Ventosa A."/>
        </authorList>
    </citation>
    <scope>NUCLEOTIDE SEQUENCE [LARGE SCALE GENOMIC DNA]</scope>
    <source>
        <strain evidence="2">S3BR25-2</strain>
    </source>
</reference>
<keyword evidence="2" id="KW-1185">Reference proteome</keyword>
<dbReference type="EMBL" id="JAMQOQ010000003">
    <property type="protein sequence ID" value="MDS0295124.1"/>
    <property type="molecule type" value="Genomic_DNA"/>
</dbReference>
<dbReference type="RefSeq" id="WP_310928982.1">
    <property type="nucleotide sequence ID" value="NZ_JAMQOQ010000003.1"/>
</dbReference>
<evidence type="ECO:0000313" key="1">
    <source>
        <dbReference type="EMBL" id="MDS0295124.1"/>
    </source>
</evidence>
<evidence type="ECO:0000313" key="2">
    <source>
        <dbReference type="Proteomes" id="UP001254813"/>
    </source>
</evidence>
<sequence>MSTPNDRSYAGSLDVADGASAEWYESEVPSIVTGLEQSGRINDQVADSAWTLISEGRSRVALELVMDAVDAT</sequence>
<protein>
    <submittedName>
        <fullName evidence="1">Uncharacterized protein</fullName>
    </submittedName>
</protein>
<name>A0ABU2G2X0_9EURY</name>
<proteinExistence type="predicted"/>
<gene>
    <name evidence="1" type="ORF">NDI79_13160</name>
</gene>
<accession>A0ABU2G2X0</accession>
<organism evidence="1 2">
    <name type="scientific">Halogeometricum luteum</name>
    <dbReference type="NCBI Taxonomy" id="2950537"/>
    <lineage>
        <taxon>Archaea</taxon>
        <taxon>Methanobacteriati</taxon>
        <taxon>Methanobacteriota</taxon>
        <taxon>Stenosarchaea group</taxon>
        <taxon>Halobacteria</taxon>
        <taxon>Halobacteriales</taxon>
        <taxon>Haloferacaceae</taxon>
        <taxon>Halogeometricum</taxon>
    </lineage>
</organism>
<dbReference type="Proteomes" id="UP001254813">
    <property type="component" value="Unassembled WGS sequence"/>
</dbReference>
<comment type="caution">
    <text evidence="1">The sequence shown here is derived from an EMBL/GenBank/DDBJ whole genome shotgun (WGS) entry which is preliminary data.</text>
</comment>